<dbReference type="STRING" id="86259.A0A4Z1P7L6"/>
<evidence type="ECO:0000313" key="3">
    <source>
        <dbReference type="Proteomes" id="UP000298493"/>
    </source>
</evidence>
<feature type="transmembrane region" description="Helical" evidence="1">
    <location>
        <begin position="112"/>
        <end position="138"/>
    </location>
</feature>
<dbReference type="AlphaFoldDB" id="A0A4Z1P7L6"/>
<feature type="transmembrane region" description="Helical" evidence="1">
    <location>
        <begin position="79"/>
        <end position="100"/>
    </location>
</feature>
<dbReference type="EMBL" id="SNSC02000010">
    <property type="protein sequence ID" value="TID20656.1"/>
    <property type="molecule type" value="Genomic_DNA"/>
</dbReference>
<comment type="caution">
    <text evidence="2">The sequence shown here is derived from an EMBL/GenBank/DDBJ whole genome shotgun (WGS) entry which is preliminary data.</text>
</comment>
<keyword evidence="1" id="KW-1133">Transmembrane helix</keyword>
<reference evidence="2 3" key="1">
    <citation type="submission" date="2019-04" db="EMBL/GenBank/DDBJ databases">
        <title>High contiguity whole genome sequence and gene annotation resource for two Venturia nashicola isolates.</title>
        <authorList>
            <person name="Prokchorchik M."/>
            <person name="Won K."/>
            <person name="Lee Y."/>
            <person name="Choi E.D."/>
            <person name="Segonzac C."/>
            <person name="Sohn K.H."/>
        </authorList>
    </citation>
    <scope>NUCLEOTIDE SEQUENCE [LARGE SCALE GENOMIC DNA]</scope>
    <source>
        <strain evidence="2 3">PRI2</strain>
    </source>
</reference>
<proteinExistence type="predicted"/>
<protein>
    <recommendedName>
        <fullName evidence="4">DUF1275 domain protein</fullName>
    </recommendedName>
</protein>
<keyword evidence="1" id="KW-0472">Membrane</keyword>
<dbReference type="PANTHER" id="PTHR37488">
    <property type="entry name" value="DUF1275 DOMAIN-CONTAINING PROTEIN"/>
    <property type="match status" value="1"/>
</dbReference>
<evidence type="ECO:0000313" key="2">
    <source>
        <dbReference type="EMBL" id="TID20656.1"/>
    </source>
</evidence>
<organism evidence="2 3">
    <name type="scientific">Venturia nashicola</name>
    <dbReference type="NCBI Taxonomy" id="86259"/>
    <lineage>
        <taxon>Eukaryota</taxon>
        <taxon>Fungi</taxon>
        <taxon>Dikarya</taxon>
        <taxon>Ascomycota</taxon>
        <taxon>Pezizomycotina</taxon>
        <taxon>Dothideomycetes</taxon>
        <taxon>Pleosporomycetidae</taxon>
        <taxon>Venturiales</taxon>
        <taxon>Venturiaceae</taxon>
        <taxon>Venturia</taxon>
    </lineage>
</organism>
<accession>A0A4Z1P7L6</accession>
<keyword evidence="1" id="KW-0812">Transmembrane</keyword>
<dbReference type="Proteomes" id="UP000298493">
    <property type="component" value="Unassembled WGS sequence"/>
</dbReference>
<dbReference type="Pfam" id="PF06912">
    <property type="entry name" value="DUF1275"/>
    <property type="match status" value="1"/>
</dbReference>
<evidence type="ECO:0000256" key="1">
    <source>
        <dbReference type="SAM" id="Phobius"/>
    </source>
</evidence>
<evidence type="ECO:0008006" key="4">
    <source>
        <dbReference type="Google" id="ProtNLM"/>
    </source>
</evidence>
<keyword evidence="3" id="KW-1185">Reference proteome</keyword>
<dbReference type="InterPro" id="IPR010699">
    <property type="entry name" value="DUF1275"/>
</dbReference>
<dbReference type="PANTHER" id="PTHR37488:SF7">
    <property type="entry name" value="DUF1275 DOMAIN PROTEIN"/>
    <property type="match status" value="1"/>
</dbReference>
<gene>
    <name evidence="2" type="ORF">E6O75_ATG05420</name>
</gene>
<name>A0A4Z1P7L6_9PEZI</name>
<sequence>MGLTDMAQDAKIKGNNMGYLSRDVKNSLTSIPILLCCFTAGLIDSSTFNAWGVFATMQTGNMVIMGLGASQQPAGHPRAWLQALVAISFFFFGALSTARVTTFLSPLRHTTLALSFFIQTTLLVTAAALVQSGVIPGIVRDGKASYLSLIVLPMLSFQAAMQSVTARQLDLNEIPTTVITSILTDLGNDGELFAGPLKLEEKPPIIGCRVHPSGCCYRRLAFEDRKRYAHRTLACSRYQRLLDCRMGILGVKLPPGEGL</sequence>